<dbReference type="CDD" id="cd09917">
    <property type="entry name" value="F-box_SF"/>
    <property type="match status" value="1"/>
</dbReference>
<name>A0A014QXJ8_9HYPO</name>
<reference evidence="2 3" key="1">
    <citation type="submission" date="2014-02" db="EMBL/GenBank/DDBJ databases">
        <title>The genome sequence of the entomopathogenic fungus Metarhizium robertsii ARSEF 2575.</title>
        <authorList>
            <person name="Giuliano Garisto Donzelli B."/>
            <person name="Roe B.A."/>
            <person name="Macmil S.L."/>
            <person name="Krasnoff S.B."/>
            <person name="Gibson D.M."/>
        </authorList>
    </citation>
    <scope>NUCLEOTIDE SEQUENCE [LARGE SCALE GENOMIC DNA]</scope>
    <source>
        <strain evidence="2 3">ARSEF 2575</strain>
    </source>
</reference>
<dbReference type="Pfam" id="PF12937">
    <property type="entry name" value="F-box-like"/>
    <property type="match status" value="1"/>
</dbReference>
<dbReference type="EMBL" id="JELW01000019">
    <property type="protein sequence ID" value="EXU99325.1"/>
    <property type="molecule type" value="Genomic_DNA"/>
</dbReference>
<evidence type="ECO:0000259" key="1">
    <source>
        <dbReference type="Pfam" id="PF12937"/>
    </source>
</evidence>
<protein>
    <submittedName>
        <fullName evidence="2">F-box-like domain protein</fullName>
    </submittedName>
</protein>
<comment type="caution">
    <text evidence="2">The sequence shown here is derived from an EMBL/GenBank/DDBJ whole genome shotgun (WGS) entry which is preliminary data.</text>
</comment>
<evidence type="ECO:0000313" key="3">
    <source>
        <dbReference type="Proteomes" id="UP000030151"/>
    </source>
</evidence>
<dbReference type="InterPro" id="IPR001810">
    <property type="entry name" value="F-box_dom"/>
</dbReference>
<dbReference type="AlphaFoldDB" id="A0A014QXJ8"/>
<proteinExistence type="predicted"/>
<evidence type="ECO:0000313" key="2">
    <source>
        <dbReference type="EMBL" id="EXU99325.1"/>
    </source>
</evidence>
<gene>
    <name evidence="2" type="ORF">X797_007460</name>
</gene>
<organism evidence="2 3">
    <name type="scientific">Metarhizium robertsii</name>
    <dbReference type="NCBI Taxonomy" id="568076"/>
    <lineage>
        <taxon>Eukaryota</taxon>
        <taxon>Fungi</taxon>
        <taxon>Dikarya</taxon>
        <taxon>Ascomycota</taxon>
        <taxon>Pezizomycotina</taxon>
        <taxon>Sordariomycetes</taxon>
        <taxon>Hypocreomycetidae</taxon>
        <taxon>Hypocreales</taxon>
        <taxon>Clavicipitaceae</taxon>
        <taxon>Metarhizium</taxon>
    </lineage>
</organism>
<dbReference type="eggNOG" id="ENOG502S952">
    <property type="taxonomic scope" value="Eukaryota"/>
</dbReference>
<dbReference type="HOGENOM" id="CLU_044126_0_0_1"/>
<dbReference type="InterPro" id="IPR036047">
    <property type="entry name" value="F-box-like_dom_sf"/>
</dbReference>
<sequence length="388" mass="43402">MEQTFKIVAPHARLTDECGGTLEEMLSDGTAEALVKLLAIPVRPRIAVNPNRFASQIASRRSRMSATVAVKRRGNAELRKCPPRLPNKTTTTAGSRVPNTQSATFYGLPTEIHQLIFSHLIQKEDVLNLGLVNRHLCHVAREQLVDGFLSYLAPWAGEKIVYVGENTEPNDYPPGLFSDAELEDLGREEFNFYDDDDGDYISTMTVSNLYHFTMPGVSYLAGRRNLKFETVGLGSLFSKVPASEDAALAYFGPAKFPSYGQYFPENQPWILRNLTTKQFVRAEAIALQRKFIHGPDIDFLGFGHAILLRICWSSEPVPEVAPANIVRGIWAGHCFDITMLAKHQEETGAGQGWADISDEIAKEIATFCEANLGPSWRWRLCQPRFNPW</sequence>
<dbReference type="Proteomes" id="UP000030151">
    <property type="component" value="Unassembled WGS sequence"/>
</dbReference>
<feature type="domain" description="F-box" evidence="1">
    <location>
        <begin position="107"/>
        <end position="142"/>
    </location>
</feature>
<dbReference type="SUPFAM" id="SSF81383">
    <property type="entry name" value="F-box domain"/>
    <property type="match status" value="1"/>
</dbReference>
<dbReference type="OrthoDB" id="2588098at2759"/>
<accession>A0A014QXJ8</accession>